<evidence type="ECO:0000313" key="1">
    <source>
        <dbReference type="EMBL" id="KAI4312547.1"/>
    </source>
</evidence>
<proteinExistence type="predicted"/>
<reference evidence="2" key="1">
    <citation type="journal article" date="2023" name="Front. Plant Sci.">
        <title>Chromosomal-level genome assembly of Melastoma candidum provides insights into trichome evolution.</title>
        <authorList>
            <person name="Zhong Y."/>
            <person name="Wu W."/>
            <person name="Sun C."/>
            <person name="Zou P."/>
            <person name="Liu Y."/>
            <person name="Dai S."/>
            <person name="Zhou R."/>
        </authorList>
    </citation>
    <scope>NUCLEOTIDE SEQUENCE [LARGE SCALE GENOMIC DNA]</scope>
</reference>
<sequence length="189" mass="21562">MDNEPRVHIVGFQIAQGSPVGSLHSVPCQKAWRATVPLHHSVITENHRDRILRLIKSLSPKVVTLLEQESNTNTSQFIPRFLEMLDYYMAMFTSIDAARPTDDKKRFSAEQHCVARDIVNMVACEDSDRVERHELLGKWRMRFAMAGFHQLQLSRSVGDAVISGGSIEPWSLVLREDDDCFCFSLLFQS</sequence>
<comment type="caution">
    <text evidence="1">The sequence shown here is derived from an EMBL/GenBank/DDBJ whole genome shotgun (WGS) entry which is preliminary data.</text>
</comment>
<name>A0ACB9LN22_9MYRT</name>
<protein>
    <submittedName>
        <fullName evidence="1">Uncharacterized protein</fullName>
    </submittedName>
</protein>
<organism evidence="1 2">
    <name type="scientific">Melastoma candidum</name>
    <dbReference type="NCBI Taxonomy" id="119954"/>
    <lineage>
        <taxon>Eukaryota</taxon>
        <taxon>Viridiplantae</taxon>
        <taxon>Streptophyta</taxon>
        <taxon>Embryophyta</taxon>
        <taxon>Tracheophyta</taxon>
        <taxon>Spermatophyta</taxon>
        <taxon>Magnoliopsida</taxon>
        <taxon>eudicotyledons</taxon>
        <taxon>Gunneridae</taxon>
        <taxon>Pentapetalae</taxon>
        <taxon>rosids</taxon>
        <taxon>malvids</taxon>
        <taxon>Myrtales</taxon>
        <taxon>Melastomataceae</taxon>
        <taxon>Melastomatoideae</taxon>
        <taxon>Melastomateae</taxon>
        <taxon>Melastoma</taxon>
    </lineage>
</organism>
<keyword evidence="2" id="KW-1185">Reference proteome</keyword>
<accession>A0ACB9LN22</accession>
<gene>
    <name evidence="1" type="ORF">MLD38_037354</name>
</gene>
<dbReference type="EMBL" id="CM042890">
    <property type="protein sequence ID" value="KAI4312547.1"/>
    <property type="molecule type" value="Genomic_DNA"/>
</dbReference>
<dbReference type="Proteomes" id="UP001057402">
    <property type="component" value="Chromosome 11"/>
</dbReference>
<evidence type="ECO:0000313" key="2">
    <source>
        <dbReference type="Proteomes" id="UP001057402"/>
    </source>
</evidence>